<reference evidence="2 3" key="1">
    <citation type="submission" date="2022-12" db="EMBL/GenBank/DDBJ databases">
        <title>Metagenome assembled genome from gulf of manar.</title>
        <authorList>
            <person name="Kohli P."/>
            <person name="Pk S."/>
            <person name="Venkata Ramana C."/>
            <person name="Sasikala C."/>
        </authorList>
    </citation>
    <scope>NUCLEOTIDE SEQUENCE [LARGE SCALE GENOMIC DNA]</scope>
    <source>
        <strain evidence="2">JB008</strain>
    </source>
</reference>
<organism evidence="2 3">
    <name type="scientific">Candidatus Thalassospirochaeta sargassi</name>
    <dbReference type="NCBI Taxonomy" id="3119039"/>
    <lineage>
        <taxon>Bacteria</taxon>
        <taxon>Pseudomonadati</taxon>
        <taxon>Spirochaetota</taxon>
        <taxon>Spirochaetia</taxon>
        <taxon>Spirochaetales</taxon>
        <taxon>Spirochaetaceae</taxon>
        <taxon>Candidatus Thalassospirochaeta</taxon>
    </lineage>
</organism>
<dbReference type="InterPro" id="IPR013783">
    <property type="entry name" value="Ig-like_fold"/>
</dbReference>
<sequence>MKKCVFHVLPFFLAAIAGLVFFSCTNQMNPSVLDPVLTDTIDDTTETDLDVHEVEDPAETVITPYVFEDSDSGGAVFVDSKGLAIPIQNEEESGNVVCSEVIEFISFDTEETVSRCSSCSVSVAAIILGKRNDGYSGIWIIYSNGRIAPVVNSEDFDTSELLEMVEGRQSLSGYFNWSYNATDMVVNDDASEIIIIGYAENSGFESSNYIVEEGTTVGVYWSVILDDDGFYHISRAKVIGLRDFSSWRDYFKEYRKYRRNGYNRYHHRWMWVLRMFFAGWYDQYLVLPGGIEAGENDGEYTVYGTDQANEKAVAVITAKKVLSIEPYEGSGDDPSDNQAPYDITGPSEVNLEYRYDEPYYITLETSAPGAALDPDEGDTVKFYSSTLPEGAVLDADTGILSYDTLIYDNYSVEITVWTEDNHGLKSADFVITIYIDIPS</sequence>
<evidence type="ECO:0008006" key="4">
    <source>
        <dbReference type="Google" id="ProtNLM"/>
    </source>
</evidence>
<accession>A0AAJ1IDG9</accession>
<evidence type="ECO:0000313" key="2">
    <source>
        <dbReference type="EMBL" id="MDC7225788.1"/>
    </source>
</evidence>
<dbReference type="Proteomes" id="UP001221217">
    <property type="component" value="Unassembled WGS sequence"/>
</dbReference>
<feature type="signal peptide" evidence="1">
    <location>
        <begin position="1"/>
        <end position="22"/>
    </location>
</feature>
<feature type="chain" id="PRO_5042549479" description="Dystroglycan-type cadherin-like domain-containing protein" evidence="1">
    <location>
        <begin position="23"/>
        <end position="439"/>
    </location>
</feature>
<evidence type="ECO:0000313" key="3">
    <source>
        <dbReference type="Proteomes" id="UP001221217"/>
    </source>
</evidence>
<dbReference type="AlphaFoldDB" id="A0AAJ1IDG9"/>
<dbReference type="EMBL" id="JAQQAL010000009">
    <property type="protein sequence ID" value="MDC7225788.1"/>
    <property type="molecule type" value="Genomic_DNA"/>
</dbReference>
<dbReference type="PROSITE" id="PS51257">
    <property type="entry name" value="PROKAR_LIPOPROTEIN"/>
    <property type="match status" value="1"/>
</dbReference>
<gene>
    <name evidence="2" type="ORF">PQJ61_03370</name>
</gene>
<name>A0AAJ1IDG9_9SPIO</name>
<dbReference type="Gene3D" id="2.60.40.10">
    <property type="entry name" value="Immunoglobulins"/>
    <property type="match status" value="1"/>
</dbReference>
<keyword evidence="1" id="KW-0732">Signal</keyword>
<proteinExistence type="predicted"/>
<evidence type="ECO:0000256" key="1">
    <source>
        <dbReference type="SAM" id="SignalP"/>
    </source>
</evidence>
<comment type="caution">
    <text evidence="2">The sequence shown here is derived from an EMBL/GenBank/DDBJ whole genome shotgun (WGS) entry which is preliminary data.</text>
</comment>
<protein>
    <recommendedName>
        <fullName evidence="4">Dystroglycan-type cadherin-like domain-containing protein</fullName>
    </recommendedName>
</protein>